<dbReference type="RefSeq" id="XP_015087043.1">
    <property type="nucleotide sequence ID" value="XM_015231557.1"/>
</dbReference>
<dbReference type="PANTHER" id="PTHR11439:SF481">
    <property type="entry name" value="REVERSE TRANSCRIPTASE TY1_COPIA-TYPE DOMAIN-CONTAINING PROTEIN"/>
    <property type="match status" value="1"/>
</dbReference>
<dbReference type="Pfam" id="PF07727">
    <property type="entry name" value="RVT_2"/>
    <property type="match status" value="1"/>
</dbReference>
<organism evidence="2 3">
    <name type="scientific">Solanum pennellii</name>
    <name type="common">Tomato</name>
    <name type="synonym">Lycopersicon pennellii</name>
    <dbReference type="NCBI Taxonomy" id="28526"/>
    <lineage>
        <taxon>Eukaryota</taxon>
        <taxon>Viridiplantae</taxon>
        <taxon>Streptophyta</taxon>
        <taxon>Embryophyta</taxon>
        <taxon>Tracheophyta</taxon>
        <taxon>Spermatophyta</taxon>
        <taxon>Magnoliopsida</taxon>
        <taxon>eudicotyledons</taxon>
        <taxon>Gunneridae</taxon>
        <taxon>Pentapetalae</taxon>
        <taxon>asterids</taxon>
        <taxon>lamiids</taxon>
        <taxon>Solanales</taxon>
        <taxon>Solanaceae</taxon>
        <taxon>Solanoideae</taxon>
        <taxon>Solaneae</taxon>
        <taxon>Solanum</taxon>
        <taxon>Solanum subgen. Lycopersicon</taxon>
    </lineage>
</organism>
<accession>A0ABM1HL17</accession>
<protein>
    <submittedName>
        <fullName evidence="3">Uncharacterized protein LOC107030185</fullName>
    </submittedName>
</protein>
<sequence length="183" mass="20686">MDDLSIQIEMKNLGEVECFLGLEVEKISQGYFICQRRYAKNLLKHFSMGEAKEMATPMEINLKMEKDEGKLLKDARSFRQLVGSLIYLTITRPEIAFSVSGVSQFMQDPRTPYVEAAKRILRYIKCSVDYGLMYEKGTDFVLQGFTGADWAGDTDRCCSTSGYCFNLGSAVVSWCSKKQSTVV</sequence>
<gene>
    <name evidence="3" type="primary">LOC107030185</name>
</gene>
<evidence type="ECO:0000259" key="1">
    <source>
        <dbReference type="Pfam" id="PF07727"/>
    </source>
</evidence>
<dbReference type="Proteomes" id="UP000694930">
    <property type="component" value="Chromosome 9"/>
</dbReference>
<evidence type="ECO:0000313" key="3">
    <source>
        <dbReference type="RefSeq" id="XP_015087043.1"/>
    </source>
</evidence>
<dbReference type="InterPro" id="IPR013103">
    <property type="entry name" value="RVT_2"/>
</dbReference>
<reference evidence="3" key="2">
    <citation type="submission" date="2025-08" db="UniProtKB">
        <authorList>
            <consortium name="RefSeq"/>
        </authorList>
    </citation>
    <scope>IDENTIFICATION</scope>
</reference>
<feature type="domain" description="Reverse transcriptase Ty1/copia-type" evidence="1">
    <location>
        <begin position="4"/>
        <end position="59"/>
    </location>
</feature>
<keyword evidence="2" id="KW-1185">Reference proteome</keyword>
<dbReference type="GeneID" id="107030185"/>
<proteinExistence type="predicted"/>
<dbReference type="PANTHER" id="PTHR11439">
    <property type="entry name" value="GAG-POL-RELATED RETROTRANSPOSON"/>
    <property type="match status" value="1"/>
</dbReference>
<reference evidence="2" key="1">
    <citation type="journal article" date="2014" name="Nat. Genet.">
        <title>The genome of the stress-tolerant wild tomato species Solanum pennellii.</title>
        <authorList>
            <person name="Bolger A."/>
            <person name="Scossa F."/>
            <person name="Bolger M.E."/>
            <person name="Lanz C."/>
            <person name="Maumus F."/>
            <person name="Tohge T."/>
            <person name="Quesneville H."/>
            <person name="Alseekh S."/>
            <person name="Sorensen I."/>
            <person name="Lichtenstein G."/>
            <person name="Fich E.A."/>
            <person name="Conte M."/>
            <person name="Keller H."/>
            <person name="Schneeberger K."/>
            <person name="Schwacke R."/>
            <person name="Ofner I."/>
            <person name="Vrebalov J."/>
            <person name="Xu Y."/>
            <person name="Osorio S."/>
            <person name="Aflitos S.A."/>
            <person name="Schijlen E."/>
            <person name="Jimenez-Gomez J.M."/>
            <person name="Ryngajllo M."/>
            <person name="Kimura S."/>
            <person name="Kumar R."/>
            <person name="Koenig D."/>
            <person name="Headland L.R."/>
            <person name="Maloof J.N."/>
            <person name="Sinha N."/>
            <person name="van Ham R.C."/>
            <person name="Lankhorst R.K."/>
            <person name="Mao L."/>
            <person name="Vogel A."/>
            <person name="Arsova B."/>
            <person name="Panstruga R."/>
            <person name="Fei Z."/>
            <person name="Rose J.K."/>
            <person name="Zamir D."/>
            <person name="Carrari F."/>
            <person name="Giovannoni J.J."/>
            <person name="Weigel D."/>
            <person name="Usadel B."/>
            <person name="Fernie A.R."/>
        </authorList>
    </citation>
    <scope>NUCLEOTIDE SEQUENCE [LARGE SCALE GENOMIC DNA]</scope>
    <source>
        <strain evidence="2">cv. LA0716</strain>
    </source>
</reference>
<evidence type="ECO:0000313" key="2">
    <source>
        <dbReference type="Proteomes" id="UP000694930"/>
    </source>
</evidence>
<name>A0ABM1HL17_SOLPN</name>